<reference evidence="1" key="1">
    <citation type="journal article" date="2018" name="Nat. Biotechnol.">
        <title>A standardized bacterial taxonomy based on genome phylogeny substantially revises the tree of life.</title>
        <authorList>
            <person name="Parks D.H."/>
            <person name="Chuvochina M."/>
            <person name="Waite D.W."/>
            <person name="Rinke C."/>
            <person name="Skarshewski A."/>
            <person name="Chaumeil P.A."/>
            <person name="Hugenholtz P."/>
        </authorList>
    </citation>
    <scope>NUCLEOTIDE SEQUENCE [LARGE SCALE GENOMIC DNA]</scope>
    <source>
        <strain evidence="1">UBA11284</strain>
    </source>
</reference>
<proteinExistence type="predicted"/>
<gene>
    <name evidence="1" type="ORF">DEO68_13165</name>
</gene>
<name>A0A3D0KHS7_9GAMM</name>
<dbReference type="EMBL" id="DOTR01000074">
    <property type="protein sequence ID" value="HCA03093.1"/>
    <property type="molecule type" value="Genomic_DNA"/>
</dbReference>
<evidence type="ECO:0000313" key="1">
    <source>
        <dbReference type="EMBL" id="HCA03093.1"/>
    </source>
</evidence>
<dbReference type="Pfam" id="PF15969">
    <property type="entry name" value="RexA"/>
    <property type="match status" value="1"/>
</dbReference>
<organism evidence="1">
    <name type="scientific">Halomonas campaniensis</name>
    <dbReference type="NCBI Taxonomy" id="213554"/>
    <lineage>
        <taxon>Bacteria</taxon>
        <taxon>Pseudomonadati</taxon>
        <taxon>Pseudomonadota</taxon>
        <taxon>Gammaproteobacteria</taxon>
        <taxon>Oceanospirillales</taxon>
        <taxon>Halomonadaceae</taxon>
        <taxon>Halomonas</taxon>
    </lineage>
</organism>
<comment type="caution">
    <text evidence="1">The sequence shown here is derived from an EMBL/GenBank/DDBJ whole genome shotgun (WGS) entry which is preliminary data.</text>
</comment>
<accession>A0A3D0KHS7</accession>
<sequence>MKISYYGYSVERHSDGEKFLFDLRPFVEAFSKFQNVDFKNRFSHAGENVYLLRSGKDFYLYLITRSQEVIKKIKSTDHSVSEINDMLQRDERLGFASYVYFGKGFIGFASTIMAPKTKSFSNFINEVFAAIGINDYKFLLHPFMQEATFADALQMPFIGRSSVQVSKENKLYEDIRDFFGGTAEEFAEVDSFEVTVKPRKRQNIDAAMKKIINSVDQSGLDKFICRAKEDLGDHLMDMYLVGQGMISDIIAKGADHEIYEAISAKVGDNDELTAKLGEHDGHEGFKKDEPEVFSGFNNVDAWADKLSDL</sequence>
<protein>
    <submittedName>
        <fullName evidence="1">Uncharacterized protein</fullName>
    </submittedName>
</protein>
<dbReference type="AlphaFoldDB" id="A0A3D0KHS7"/>
<dbReference type="InterPro" id="IPR031894">
    <property type="entry name" value="RexA"/>
</dbReference>